<feature type="domain" description="Ubiquinol-cytochrome c chaperone" evidence="3">
    <location>
        <begin position="136"/>
        <end position="271"/>
    </location>
</feature>
<reference evidence="4 5" key="1">
    <citation type="journal article" date="2017" name="Mol. Biol. Evol.">
        <title>The 4-celled Tetrabaena socialis nuclear genome reveals the essential components for genetic control of cell number at the origin of multicellularity in the volvocine lineage.</title>
        <authorList>
            <person name="Featherston J."/>
            <person name="Arakaki Y."/>
            <person name="Hanschen E.R."/>
            <person name="Ferris P.J."/>
            <person name="Michod R.E."/>
            <person name="Olson B.J.S.C."/>
            <person name="Nozaki H."/>
            <person name="Durand P.M."/>
        </authorList>
    </citation>
    <scope>NUCLEOTIDE SEQUENCE [LARGE SCALE GENOMIC DNA]</scope>
    <source>
        <strain evidence="4 5">NIES-571</strain>
    </source>
</reference>
<evidence type="ECO:0000256" key="2">
    <source>
        <dbReference type="SAM" id="MobiDB-lite"/>
    </source>
</evidence>
<feature type="compositionally biased region" description="Low complexity" evidence="2">
    <location>
        <begin position="12"/>
        <end position="25"/>
    </location>
</feature>
<sequence length="315" mass="34125">MDQEHQDSFFPAGSSALQQGAAGGASTSGASDRCCALIALGQRSPLRFLNSQASSRNSRIGEVTSALTGTPPTSLQHDRGAAPIPPDLDNPLGRAMIRIMGFESKRSKLLHGAQRLYEAVTEHVDSGVLQRSFQTGKVFWSSYVLLSLHVWIVIHRLRLSSNPDARFFRQRFYNQFQQDVEYRVYAAGVQVGVSKWLKKLEEHFYETAYDFDKVLSPGASESLADILLRKYYGGAEQHRADADLLASYMVRELQCLELTDEEAVLRGDVRFSALLAGAVQRAGVLSAGEAEDGAVAGGPAGPVGLAGPAEPVKGV</sequence>
<comment type="similarity">
    <text evidence="1">Belongs to the CBP3 family.</text>
</comment>
<dbReference type="GO" id="GO:0005739">
    <property type="term" value="C:mitochondrion"/>
    <property type="evidence" value="ECO:0007669"/>
    <property type="project" value="TreeGrafter"/>
</dbReference>
<dbReference type="GO" id="GO:0034551">
    <property type="term" value="P:mitochondrial respiratory chain complex III assembly"/>
    <property type="evidence" value="ECO:0007669"/>
    <property type="project" value="TreeGrafter"/>
</dbReference>
<feature type="compositionally biased region" description="Polar residues" evidence="2">
    <location>
        <begin position="65"/>
        <end position="75"/>
    </location>
</feature>
<accession>A0A2J8A5D7</accession>
<keyword evidence="5" id="KW-1185">Reference proteome</keyword>
<dbReference type="Pfam" id="PF03981">
    <property type="entry name" value="Ubiq_cyt_C_chap"/>
    <property type="match status" value="1"/>
</dbReference>
<dbReference type="AlphaFoldDB" id="A0A2J8A5D7"/>
<evidence type="ECO:0000313" key="5">
    <source>
        <dbReference type="Proteomes" id="UP000236333"/>
    </source>
</evidence>
<evidence type="ECO:0000259" key="3">
    <source>
        <dbReference type="Pfam" id="PF03981"/>
    </source>
</evidence>
<dbReference type="EMBL" id="PGGS01000164">
    <property type="protein sequence ID" value="PNH07739.1"/>
    <property type="molecule type" value="Genomic_DNA"/>
</dbReference>
<dbReference type="InterPro" id="IPR021150">
    <property type="entry name" value="Ubiq_cyt_c_chap"/>
</dbReference>
<comment type="caution">
    <text evidence="4">The sequence shown here is derived from an EMBL/GenBank/DDBJ whole genome shotgun (WGS) entry which is preliminary data.</text>
</comment>
<evidence type="ECO:0000256" key="1">
    <source>
        <dbReference type="ARBA" id="ARBA00006407"/>
    </source>
</evidence>
<feature type="region of interest" description="Disordered" evidence="2">
    <location>
        <begin position="59"/>
        <end position="87"/>
    </location>
</feature>
<feature type="region of interest" description="Disordered" evidence="2">
    <location>
        <begin position="1"/>
        <end position="25"/>
    </location>
</feature>
<dbReference type="OrthoDB" id="10253878at2759"/>
<dbReference type="PANTHER" id="PTHR12184">
    <property type="entry name" value="UBIQUINOL-CYTOCHROME C REDUCTASE COMPLEX ASSEMBLY FACTOR 1 FAMILY MEMBER"/>
    <property type="match status" value="1"/>
</dbReference>
<dbReference type="Proteomes" id="UP000236333">
    <property type="component" value="Unassembled WGS sequence"/>
</dbReference>
<gene>
    <name evidence="4" type="ORF">TSOC_005766</name>
</gene>
<evidence type="ECO:0000313" key="4">
    <source>
        <dbReference type="EMBL" id="PNH07739.1"/>
    </source>
</evidence>
<protein>
    <recommendedName>
        <fullName evidence="3">Ubiquinol-cytochrome c chaperone domain-containing protein</fullName>
    </recommendedName>
</protein>
<name>A0A2J8A5D7_9CHLO</name>
<organism evidence="4 5">
    <name type="scientific">Tetrabaena socialis</name>
    <dbReference type="NCBI Taxonomy" id="47790"/>
    <lineage>
        <taxon>Eukaryota</taxon>
        <taxon>Viridiplantae</taxon>
        <taxon>Chlorophyta</taxon>
        <taxon>core chlorophytes</taxon>
        <taxon>Chlorophyceae</taxon>
        <taxon>CS clade</taxon>
        <taxon>Chlamydomonadales</taxon>
        <taxon>Tetrabaenaceae</taxon>
        <taxon>Tetrabaena</taxon>
    </lineage>
</organism>
<proteinExistence type="inferred from homology"/>
<dbReference type="InterPro" id="IPR007129">
    <property type="entry name" value="Ubiqinol_cyt_c_chaperone_CPB3"/>
</dbReference>
<dbReference type="PANTHER" id="PTHR12184:SF1">
    <property type="entry name" value="UBIQUINOL-CYTOCHROME-C REDUCTASE COMPLEX ASSEMBLY FACTOR 1"/>
    <property type="match status" value="1"/>
</dbReference>